<feature type="compositionally biased region" description="Basic residues" evidence="1">
    <location>
        <begin position="1"/>
        <end position="12"/>
    </location>
</feature>
<organism evidence="2 3">
    <name type="scientific">Symbiodinium necroappetens</name>
    <dbReference type="NCBI Taxonomy" id="1628268"/>
    <lineage>
        <taxon>Eukaryota</taxon>
        <taxon>Sar</taxon>
        <taxon>Alveolata</taxon>
        <taxon>Dinophyceae</taxon>
        <taxon>Suessiales</taxon>
        <taxon>Symbiodiniaceae</taxon>
        <taxon>Symbiodinium</taxon>
    </lineage>
</organism>
<feature type="compositionally biased region" description="Basic and acidic residues" evidence="1">
    <location>
        <begin position="18"/>
        <end position="28"/>
    </location>
</feature>
<comment type="caution">
    <text evidence="2">The sequence shown here is derived from an EMBL/GenBank/DDBJ whole genome shotgun (WGS) entry which is preliminary data.</text>
</comment>
<feature type="non-terminal residue" evidence="2">
    <location>
        <position position="172"/>
    </location>
</feature>
<accession>A0A813B3T3</accession>
<dbReference type="Proteomes" id="UP000601435">
    <property type="component" value="Unassembled WGS sequence"/>
</dbReference>
<dbReference type="OrthoDB" id="427728at2759"/>
<keyword evidence="3" id="KW-1185">Reference proteome</keyword>
<evidence type="ECO:0000256" key="1">
    <source>
        <dbReference type="SAM" id="MobiDB-lite"/>
    </source>
</evidence>
<evidence type="ECO:0000313" key="2">
    <source>
        <dbReference type="EMBL" id="CAE7890379.1"/>
    </source>
</evidence>
<dbReference type="EMBL" id="CAJNJA010066768">
    <property type="protein sequence ID" value="CAE7890379.1"/>
    <property type="molecule type" value="Genomic_DNA"/>
</dbReference>
<feature type="region of interest" description="Disordered" evidence="1">
    <location>
        <begin position="1"/>
        <end position="28"/>
    </location>
</feature>
<sequence>MAHLHKLHRRLRAGSAGRGERGSQEGQRFRVDNGFLRADSKGLGFRQRKDLKMLIPGAVAAWGSSVVGADEGDGWLRVEGRGFLPMFVNGIPVLSPEGQMAPWSGHALPSPASPRSQRSGSSAGAFADADTQLAPYPPPFGAPLAAGVLPAMGPLSFMAPSQSLAPAPCAQA</sequence>
<evidence type="ECO:0000313" key="3">
    <source>
        <dbReference type="Proteomes" id="UP000601435"/>
    </source>
</evidence>
<name>A0A813B3T3_9DINO</name>
<protein>
    <submittedName>
        <fullName evidence="2">PntB protein</fullName>
    </submittedName>
</protein>
<gene>
    <name evidence="2" type="primary">pntB</name>
    <name evidence="2" type="ORF">SNEC2469_LOCUS29559</name>
</gene>
<proteinExistence type="predicted"/>
<feature type="region of interest" description="Disordered" evidence="1">
    <location>
        <begin position="102"/>
        <end position="125"/>
    </location>
</feature>
<reference evidence="2" key="1">
    <citation type="submission" date="2021-02" db="EMBL/GenBank/DDBJ databases">
        <authorList>
            <person name="Dougan E. K."/>
            <person name="Rhodes N."/>
            <person name="Thang M."/>
            <person name="Chan C."/>
        </authorList>
    </citation>
    <scope>NUCLEOTIDE SEQUENCE</scope>
</reference>
<dbReference type="AlphaFoldDB" id="A0A813B3T3"/>